<dbReference type="CDD" id="cd01539">
    <property type="entry name" value="PBP1_GGBP"/>
    <property type="match status" value="1"/>
</dbReference>
<dbReference type="Proteomes" id="UP000191056">
    <property type="component" value="Unassembled WGS sequence"/>
</dbReference>
<dbReference type="GO" id="GO:0030288">
    <property type="term" value="C:outer membrane-bounded periplasmic space"/>
    <property type="evidence" value="ECO:0007669"/>
    <property type="project" value="TreeGrafter"/>
</dbReference>
<sequence length="355" mass="39972">MNILRKVIALILIMLTILILMNTIQVKTFANSNFNNIRRINVAVIFHRINDPYMVRIRESLEDIGKAPNNNVNYTFFDSKNNIAIQNELLDSALQKNFDLFILNLADKRENFVEEVILRVKQKGIPLILMNISPDVVSKISALYDKDVFIIPDSKQAGIAQGKIIVDLWKKDKNVIDKNNDNILQYVLLQGPPDDPQAIERSKYAISTINDSGITTQELTLVNGNWLRDLANSSINNLFLKYSDRIEAIISNNDAMAIGAIDALQKYGYNKGDKSKNITVVGIDALPEAIELIDRGFMTGTVAQDPKVVAKMLYTVGRNIINNLNPTENTKYKNVNGEILVPYPYDTYTGKSNHP</sequence>
<comment type="subunit">
    <text evidence="8">The ABC transporter complex is composed of one ATP-binding protein (MglA), two transmembrane proteins (MglC) and a solute-binding protein (MglB).</text>
</comment>
<dbReference type="Gene3D" id="3.40.50.2300">
    <property type="match status" value="2"/>
</dbReference>
<dbReference type="RefSeq" id="WP_079439258.1">
    <property type="nucleotide sequence ID" value="NZ_MZGT01000018.1"/>
</dbReference>
<dbReference type="InterPro" id="IPR028082">
    <property type="entry name" value="Peripla_BP_I"/>
</dbReference>
<name>A0A1V4ITY1_9CLOT</name>
<protein>
    <recommendedName>
        <fullName evidence="9">D-galactose/methyl-galactoside binding periplasmic protein MglB</fullName>
    </recommendedName>
</protein>
<organism evidence="11 12">
    <name type="scientific">Clostridium chromiireducens</name>
    <dbReference type="NCBI Taxonomy" id="225345"/>
    <lineage>
        <taxon>Bacteria</taxon>
        <taxon>Bacillati</taxon>
        <taxon>Bacillota</taxon>
        <taxon>Clostridia</taxon>
        <taxon>Eubacteriales</taxon>
        <taxon>Clostridiaceae</taxon>
        <taxon>Clostridium</taxon>
    </lineage>
</organism>
<keyword evidence="5" id="KW-0732">Signal</keyword>
<evidence type="ECO:0000256" key="4">
    <source>
        <dbReference type="ARBA" id="ARBA00022723"/>
    </source>
</evidence>
<keyword evidence="7" id="KW-0106">Calcium</keyword>
<dbReference type="InterPro" id="IPR044085">
    <property type="entry name" value="MglB-like_PBP1"/>
</dbReference>
<comment type="subcellular location">
    <subcellularLocation>
        <location evidence="1">Cell envelope</location>
    </subcellularLocation>
</comment>
<dbReference type="PANTHER" id="PTHR30036:SF2">
    <property type="entry name" value="D-GALACTOSE_METHYL-GALACTOSIDE BINDING PERIPLASMIC PROTEIN MGLB"/>
    <property type="match status" value="1"/>
</dbReference>
<dbReference type="GO" id="GO:0030246">
    <property type="term" value="F:carbohydrate binding"/>
    <property type="evidence" value="ECO:0007669"/>
    <property type="project" value="InterPro"/>
</dbReference>
<evidence type="ECO:0000313" key="11">
    <source>
        <dbReference type="EMBL" id="OPJ63353.1"/>
    </source>
</evidence>
<evidence type="ECO:0000256" key="1">
    <source>
        <dbReference type="ARBA" id="ARBA00004196"/>
    </source>
</evidence>
<evidence type="ECO:0000256" key="3">
    <source>
        <dbReference type="ARBA" id="ARBA00022597"/>
    </source>
</evidence>
<comment type="caution">
    <text evidence="11">The sequence shown here is derived from an EMBL/GenBank/DDBJ whole genome shotgun (WGS) entry which is preliminary data.</text>
</comment>
<keyword evidence="2" id="KW-0813">Transport</keyword>
<keyword evidence="6" id="KW-0574">Periplasm</keyword>
<evidence type="ECO:0000313" key="12">
    <source>
        <dbReference type="Proteomes" id="UP000191056"/>
    </source>
</evidence>
<accession>A0A1V4ITY1</accession>
<evidence type="ECO:0000256" key="6">
    <source>
        <dbReference type="ARBA" id="ARBA00022764"/>
    </source>
</evidence>
<dbReference type="InterPro" id="IPR050555">
    <property type="entry name" value="Bact_Solute-Bind_Prot2"/>
</dbReference>
<dbReference type="SUPFAM" id="SSF53822">
    <property type="entry name" value="Periplasmic binding protein-like I"/>
    <property type="match status" value="1"/>
</dbReference>
<keyword evidence="3" id="KW-0762">Sugar transport</keyword>
<keyword evidence="4" id="KW-0479">Metal-binding</keyword>
<dbReference type="GO" id="GO:0046872">
    <property type="term" value="F:metal ion binding"/>
    <property type="evidence" value="ECO:0007669"/>
    <property type="project" value="UniProtKB-KW"/>
</dbReference>
<reference evidence="11 12" key="1">
    <citation type="submission" date="2017-03" db="EMBL/GenBank/DDBJ databases">
        <title>Genome sequence of Clostridium chromiireducens DSM 23318.</title>
        <authorList>
            <person name="Poehlein A."/>
            <person name="Daniel R."/>
        </authorList>
    </citation>
    <scope>NUCLEOTIDE SEQUENCE [LARGE SCALE GENOMIC DNA]</scope>
    <source>
        <strain evidence="11 12">DSM 23318</strain>
    </source>
</reference>
<dbReference type="EMBL" id="MZGT01000018">
    <property type="protein sequence ID" value="OPJ63353.1"/>
    <property type="molecule type" value="Genomic_DNA"/>
</dbReference>
<evidence type="ECO:0000256" key="2">
    <source>
        <dbReference type="ARBA" id="ARBA00022448"/>
    </source>
</evidence>
<keyword evidence="12" id="KW-1185">Reference proteome</keyword>
<evidence type="ECO:0000256" key="9">
    <source>
        <dbReference type="ARBA" id="ARBA00034344"/>
    </source>
</evidence>
<evidence type="ECO:0000259" key="10">
    <source>
        <dbReference type="Pfam" id="PF13407"/>
    </source>
</evidence>
<feature type="domain" description="Periplasmic binding protein" evidence="10">
    <location>
        <begin position="42"/>
        <end position="322"/>
    </location>
</feature>
<dbReference type="InterPro" id="IPR025997">
    <property type="entry name" value="SBP_2_dom"/>
</dbReference>
<proteinExistence type="predicted"/>
<dbReference type="STRING" id="225345.CLCHR_16930"/>
<evidence type="ECO:0000256" key="5">
    <source>
        <dbReference type="ARBA" id="ARBA00022729"/>
    </source>
</evidence>
<dbReference type="PANTHER" id="PTHR30036">
    <property type="entry name" value="D-XYLOSE-BINDING PERIPLASMIC PROTEIN"/>
    <property type="match status" value="1"/>
</dbReference>
<dbReference type="AlphaFoldDB" id="A0A1V4ITY1"/>
<evidence type="ECO:0000256" key="7">
    <source>
        <dbReference type="ARBA" id="ARBA00022837"/>
    </source>
</evidence>
<evidence type="ECO:0000256" key="8">
    <source>
        <dbReference type="ARBA" id="ARBA00034323"/>
    </source>
</evidence>
<dbReference type="OrthoDB" id="1924898at2"/>
<dbReference type="Pfam" id="PF13407">
    <property type="entry name" value="Peripla_BP_4"/>
    <property type="match status" value="1"/>
</dbReference>
<gene>
    <name evidence="11" type="primary">mglB_7</name>
    <name evidence="11" type="ORF">CLCHR_16930</name>
</gene>